<feature type="transmembrane region" description="Helical" evidence="7">
    <location>
        <begin position="12"/>
        <end position="30"/>
    </location>
</feature>
<dbReference type="Gene3D" id="3.40.50.720">
    <property type="entry name" value="NAD(P)-binding Rossmann-like Domain"/>
    <property type="match status" value="1"/>
</dbReference>
<evidence type="ECO:0000313" key="9">
    <source>
        <dbReference type="Proteomes" id="UP000091857"/>
    </source>
</evidence>
<dbReference type="PRINTS" id="PR00081">
    <property type="entry name" value="GDHRDH"/>
</dbReference>
<dbReference type="GO" id="GO:0005829">
    <property type="term" value="C:cytosol"/>
    <property type="evidence" value="ECO:0000318"/>
    <property type="project" value="GO_Central"/>
</dbReference>
<evidence type="ECO:0000256" key="6">
    <source>
        <dbReference type="RuleBase" id="RU000363"/>
    </source>
</evidence>
<evidence type="ECO:0000256" key="1">
    <source>
        <dbReference type="ARBA" id="ARBA00004606"/>
    </source>
</evidence>
<dbReference type="Gramene" id="Manes.06G121900.1.v8.1">
    <property type="protein sequence ID" value="Manes.06G121900.1.v8.1.CDS"/>
    <property type="gene ID" value="Manes.06G121900.v8.1"/>
</dbReference>
<dbReference type="InterPro" id="IPR002347">
    <property type="entry name" value="SDR_fam"/>
</dbReference>
<gene>
    <name evidence="8" type="ORF">MANES_06G121900v8</name>
</gene>
<dbReference type="PRINTS" id="PR00080">
    <property type="entry name" value="SDRFAMILY"/>
</dbReference>
<keyword evidence="7" id="KW-1133">Transmembrane helix</keyword>
<reference evidence="9" key="1">
    <citation type="journal article" date="2016" name="Nat. Biotechnol.">
        <title>Sequencing wild and cultivated cassava and related species reveals extensive interspecific hybridization and genetic diversity.</title>
        <authorList>
            <person name="Bredeson J.V."/>
            <person name="Lyons J.B."/>
            <person name="Prochnik S.E."/>
            <person name="Wu G.A."/>
            <person name="Ha C.M."/>
            <person name="Edsinger-Gonzales E."/>
            <person name="Grimwood J."/>
            <person name="Schmutz J."/>
            <person name="Rabbi I.Y."/>
            <person name="Egesi C."/>
            <person name="Nauluvula P."/>
            <person name="Lebot V."/>
            <person name="Ndunguru J."/>
            <person name="Mkamilo G."/>
            <person name="Bart R.S."/>
            <person name="Setter T.L."/>
            <person name="Gleadow R.M."/>
            <person name="Kulakow P."/>
            <person name="Ferguson M.E."/>
            <person name="Rounsley S."/>
            <person name="Rokhsar D.S."/>
        </authorList>
    </citation>
    <scope>NUCLEOTIDE SEQUENCE [LARGE SCALE GENOMIC DNA]</scope>
    <source>
        <strain evidence="9">cv. AM560-2</strain>
    </source>
</reference>
<dbReference type="STRING" id="3983.A0A2C9VQ62"/>
<keyword evidence="4" id="KW-0735">Signal-anchor</keyword>
<proteinExistence type="inferred from homology"/>
<dbReference type="PANTHER" id="PTHR43391">
    <property type="entry name" value="RETINOL DEHYDROGENASE-RELATED"/>
    <property type="match status" value="1"/>
</dbReference>
<evidence type="ECO:0000256" key="3">
    <source>
        <dbReference type="ARBA" id="ARBA00022857"/>
    </source>
</evidence>
<name>A0A2C9VQ62_MANES</name>
<dbReference type="Proteomes" id="UP000091857">
    <property type="component" value="Chromosome 6"/>
</dbReference>
<accession>A0A2C9VQ62</accession>
<comment type="subcellular location">
    <subcellularLocation>
        <location evidence="1">Membrane</location>
        <topology evidence="1">Single-pass type II membrane protein</topology>
    </subcellularLocation>
</comment>
<organism evidence="8 9">
    <name type="scientific">Manihot esculenta</name>
    <name type="common">Cassava</name>
    <name type="synonym">Jatropha manihot</name>
    <dbReference type="NCBI Taxonomy" id="3983"/>
    <lineage>
        <taxon>Eukaryota</taxon>
        <taxon>Viridiplantae</taxon>
        <taxon>Streptophyta</taxon>
        <taxon>Embryophyta</taxon>
        <taxon>Tracheophyta</taxon>
        <taxon>Spermatophyta</taxon>
        <taxon>Magnoliopsida</taxon>
        <taxon>eudicotyledons</taxon>
        <taxon>Gunneridae</taxon>
        <taxon>Pentapetalae</taxon>
        <taxon>rosids</taxon>
        <taxon>fabids</taxon>
        <taxon>Malpighiales</taxon>
        <taxon>Euphorbiaceae</taxon>
        <taxon>Crotonoideae</taxon>
        <taxon>Manihoteae</taxon>
        <taxon>Manihot</taxon>
    </lineage>
</organism>
<keyword evidence="5" id="KW-0560">Oxidoreductase</keyword>
<dbReference type="PROSITE" id="PS00061">
    <property type="entry name" value="ADH_SHORT"/>
    <property type="match status" value="1"/>
</dbReference>
<protein>
    <submittedName>
        <fullName evidence="8">Uncharacterized protein</fullName>
    </submittedName>
</protein>
<keyword evidence="3" id="KW-0521">NADP</keyword>
<comment type="similarity">
    <text evidence="2 6">Belongs to the short-chain dehydrogenases/reductases (SDR) family.</text>
</comment>
<dbReference type="Pfam" id="PF00106">
    <property type="entry name" value="adh_short"/>
    <property type="match status" value="1"/>
</dbReference>
<evidence type="ECO:0000256" key="4">
    <source>
        <dbReference type="ARBA" id="ARBA00022968"/>
    </source>
</evidence>
<dbReference type="SUPFAM" id="SSF51735">
    <property type="entry name" value="NAD(P)-binding Rossmann-fold domains"/>
    <property type="match status" value="1"/>
</dbReference>
<dbReference type="EMBL" id="CM004392">
    <property type="protein sequence ID" value="OAY47983.1"/>
    <property type="molecule type" value="Genomic_DNA"/>
</dbReference>
<dbReference type="GO" id="GO:0016020">
    <property type="term" value="C:membrane"/>
    <property type="evidence" value="ECO:0007669"/>
    <property type="project" value="UniProtKB-SubCell"/>
</dbReference>
<dbReference type="GO" id="GO:0016491">
    <property type="term" value="F:oxidoreductase activity"/>
    <property type="evidence" value="ECO:0000318"/>
    <property type="project" value="GO_Central"/>
</dbReference>
<comment type="caution">
    <text evidence="8">The sequence shown here is derived from an EMBL/GenBank/DDBJ whole genome shotgun (WGS) entry which is preliminary data.</text>
</comment>
<evidence type="ECO:0000256" key="5">
    <source>
        <dbReference type="ARBA" id="ARBA00023002"/>
    </source>
</evidence>
<dbReference type="InterPro" id="IPR036291">
    <property type="entry name" value="NAD(P)-bd_dom_sf"/>
</dbReference>
<dbReference type="AlphaFoldDB" id="A0A2C9VQ62"/>
<evidence type="ECO:0000313" key="8">
    <source>
        <dbReference type="EMBL" id="OAY47983.1"/>
    </source>
</evidence>
<evidence type="ECO:0000256" key="7">
    <source>
        <dbReference type="SAM" id="Phobius"/>
    </source>
</evidence>
<keyword evidence="7" id="KW-0812">Transmembrane</keyword>
<evidence type="ECO:0000256" key="2">
    <source>
        <dbReference type="ARBA" id="ARBA00006484"/>
    </source>
</evidence>
<keyword evidence="7" id="KW-0472">Membrane</keyword>
<dbReference type="PANTHER" id="PTHR43391:SF76">
    <property type="entry name" value="11-BETA-HYDROXYSTEROID DEHYDROGENASE-LIKE 2-RELATED"/>
    <property type="match status" value="1"/>
</dbReference>
<keyword evidence="9" id="KW-1185">Reference proteome</keyword>
<dbReference type="InterPro" id="IPR020904">
    <property type="entry name" value="Sc_DH/Rdtase_CS"/>
</dbReference>
<dbReference type="NCBIfam" id="NF004825">
    <property type="entry name" value="PRK06181.1"/>
    <property type="match status" value="1"/>
</dbReference>
<sequence length="338" mass="37574">MDLVNKLMDILFAPLAILALLFFLPPYLFFKYLLSTLSSIFSEDVAGKVVLITGASSGIGEHLAYEYAARGARLALVARRESRLRSVAALAEEMGSPDAIIIPGDVTELQDCQSFVNATVKHFGRLDHLVANAGVTSTTMFDDISNITNLAPVMDINFWGSVYGSYFAIPHLKRSKGKIIVIASCASWLPAPRMSFYNASKAALVSMYETLRIELGPEIGITIVTPGLIKSEMTGGKFLNQLGQLAVDEEIRDVQINVMPLESTRECAKAIVKGACRGEKYLTEPAWYRAVFFWKVFCPEVMEWLNRLFLIPGPGRSERDTISKKIVDLFTWMKELWI</sequence>